<evidence type="ECO:0000313" key="2">
    <source>
        <dbReference type="Proteomes" id="UP000054935"/>
    </source>
</evidence>
<dbReference type="RefSeq" id="WP_058247266.1">
    <property type="nucleotide sequence ID" value="NZ_CYSE01000003.1"/>
</dbReference>
<dbReference type="AlphaFoldDB" id="A0A0P1G8T0"/>
<organism evidence="1 2">
    <name type="scientific">Tropicibacter naphthalenivorans</name>
    <dbReference type="NCBI Taxonomy" id="441103"/>
    <lineage>
        <taxon>Bacteria</taxon>
        <taxon>Pseudomonadati</taxon>
        <taxon>Pseudomonadota</taxon>
        <taxon>Alphaproteobacteria</taxon>
        <taxon>Rhodobacterales</taxon>
        <taxon>Roseobacteraceae</taxon>
        <taxon>Tropicibacter</taxon>
    </lineage>
</organism>
<accession>A0A0P1G8T0</accession>
<proteinExistence type="predicted"/>
<sequence>MTIALASCMRNEGIFLLEWLAFHSALGFDRIVVVTNDCTDGSDMLLDALADMGVVTHIRQDVPDGASPQDAGMDHVLTLCRESEITHVLHIDSDEFLHLPDGTLSDLLERTQDADVVPIPWLALGDSGVTDWTPGDLVLARNTRAALGLEPGVTKFKCLFRVASFAKATDHNPLEPLVDDPQVRSPDGKKLRNGTLYQEKSARFRPLGKACDVTSAFLFHYAVKSQDLFLMKNDRGDGQGKASAKYHLGSGWHAQANRNDAEESSMLAHLPQVEAQIAAWRADPAVASAEQACHNWFITRRAQVLTPENRAAWTRGKATA</sequence>
<keyword evidence="2" id="KW-1185">Reference proteome</keyword>
<dbReference type="InterPro" id="IPR029044">
    <property type="entry name" value="Nucleotide-diphossugar_trans"/>
</dbReference>
<protein>
    <recommendedName>
        <fullName evidence="3">Glycosyl transferase family 2</fullName>
    </recommendedName>
</protein>
<dbReference type="Proteomes" id="UP000054935">
    <property type="component" value="Unassembled WGS sequence"/>
</dbReference>
<dbReference type="SUPFAM" id="SSF53448">
    <property type="entry name" value="Nucleotide-diphospho-sugar transferases"/>
    <property type="match status" value="1"/>
</dbReference>
<gene>
    <name evidence="1" type="ORF">TRN7648_01745</name>
</gene>
<name>A0A0P1G8T0_9RHOB</name>
<dbReference type="STRING" id="441103.TRN7648_01745"/>
<dbReference type="Pfam" id="PF13704">
    <property type="entry name" value="Glyco_tranf_2_4"/>
    <property type="match status" value="1"/>
</dbReference>
<evidence type="ECO:0000313" key="1">
    <source>
        <dbReference type="EMBL" id="CUH78011.1"/>
    </source>
</evidence>
<evidence type="ECO:0008006" key="3">
    <source>
        <dbReference type="Google" id="ProtNLM"/>
    </source>
</evidence>
<dbReference type="EMBL" id="CYSE01000003">
    <property type="protein sequence ID" value="CUH78011.1"/>
    <property type="molecule type" value="Genomic_DNA"/>
</dbReference>
<reference evidence="1 2" key="1">
    <citation type="submission" date="2015-09" db="EMBL/GenBank/DDBJ databases">
        <authorList>
            <consortium name="Swine Surveillance"/>
        </authorList>
    </citation>
    <scope>NUCLEOTIDE SEQUENCE [LARGE SCALE GENOMIC DNA]</scope>
    <source>
        <strain evidence="1 2">CECT 7648</strain>
    </source>
</reference>